<evidence type="ECO:0000313" key="4">
    <source>
        <dbReference type="Proteomes" id="UP000184335"/>
    </source>
</evidence>
<dbReference type="AlphaFoldDB" id="A0A1M6AG09"/>
<protein>
    <recommendedName>
        <fullName evidence="2">PF03932 family protein CutC</fullName>
    </recommendedName>
</protein>
<dbReference type="PANTHER" id="PTHR12598">
    <property type="entry name" value="COPPER HOMEOSTASIS PROTEIN CUTC"/>
    <property type="match status" value="1"/>
</dbReference>
<dbReference type="GO" id="GO:0005507">
    <property type="term" value="F:copper ion binding"/>
    <property type="evidence" value="ECO:0007669"/>
    <property type="project" value="TreeGrafter"/>
</dbReference>
<proteinExistence type="inferred from homology"/>
<keyword evidence="2" id="KW-0963">Cytoplasm</keyword>
<dbReference type="InterPro" id="IPR005627">
    <property type="entry name" value="CutC-like"/>
</dbReference>
<dbReference type="HAMAP" id="MF_00795">
    <property type="entry name" value="CutC"/>
    <property type="match status" value="1"/>
</dbReference>
<organism evidence="3 4">
    <name type="scientific">Cruoricaptor ignavus</name>
    <dbReference type="NCBI Taxonomy" id="1118202"/>
    <lineage>
        <taxon>Bacteria</taxon>
        <taxon>Pseudomonadati</taxon>
        <taxon>Bacteroidota</taxon>
        <taxon>Flavobacteriia</taxon>
        <taxon>Flavobacteriales</taxon>
        <taxon>Weeksellaceae</taxon>
        <taxon>Cruoricaptor</taxon>
    </lineage>
</organism>
<keyword evidence="4" id="KW-1185">Reference proteome</keyword>
<evidence type="ECO:0000256" key="1">
    <source>
        <dbReference type="ARBA" id="ARBA00007768"/>
    </source>
</evidence>
<accession>A0A1M6AG09</accession>
<comment type="subcellular location">
    <subcellularLocation>
        <location evidence="2">Cytoplasm</location>
    </subcellularLocation>
</comment>
<dbReference type="RefSeq" id="WP_073177576.1">
    <property type="nucleotide sequence ID" value="NZ_FQYI01000001.1"/>
</dbReference>
<comment type="similarity">
    <text evidence="1 2">Belongs to the CutC family.</text>
</comment>
<dbReference type="Proteomes" id="UP000184335">
    <property type="component" value="Unassembled WGS sequence"/>
</dbReference>
<name>A0A1M6AG09_9FLAO</name>
<comment type="caution">
    <text evidence="2">Once thought to be involved in copper homeostasis, experiments in E.coli have shown this is not the case.</text>
</comment>
<dbReference type="PANTHER" id="PTHR12598:SF0">
    <property type="entry name" value="COPPER HOMEOSTASIS PROTEIN CUTC HOMOLOG"/>
    <property type="match status" value="1"/>
</dbReference>
<reference evidence="3 4" key="1">
    <citation type="submission" date="2016-11" db="EMBL/GenBank/DDBJ databases">
        <authorList>
            <person name="Jaros S."/>
            <person name="Januszkiewicz K."/>
            <person name="Wedrychowicz H."/>
        </authorList>
    </citation>
    <scope>NUCLEOTIDE SEQUENCE [LARGE SCALE GENOMIC DNA]</scope>
    <source>
        <strain evidence="3 4">DSM 25479</strain>
    </source>
</reference>
<dbReference type="Pfam" id="PF03932">
    <property type="entry name" value="CutC"/>
    <property type="match status" value="1"/>
</dbReference>
<dbReference type="Gene3D" id="3.20.20.380">
    <property type="entry name" value="Copper homeostasis (CutC) domain"/>
    <property type="match status" value="1"/>
</dbReference>
<evidence type="ECO:0000256" key="2">
    <source>
        <dbReference type="HAMAP-Rule" id="MF_00795"/>
    </source>
</evidence>
<dbReference type="STRING" id="1118202.SAMN05443429_101270"/>
<dbReference type="EMBL" id="FQYI01000001">
    <property type="protein sequence ID" value="SHI35163.1"/>
    <property type="molecule type" value="Genomic_DNA"/>
</dbReference>
<evidence type="ECO:0000313" key="3">
    <source>
        <dbReference type="EMBL" id="SHI35163.1"/>
    </source>
</evidence>
<dbReference type="OrthoDB" id="9815677at2"/>
<sequence length="223" mass="24935">MENLLEIACFEMTSAETALRSVADRIEFCAGQSLGGITPNIDEFRYLKSHYSKPIFVMIRPKGGGFLYSDEDFLRMKNSIVEFKNAGADGFVFGVLSHGNIVDMQRNRELLALAEEKPCTFHRAIDRTPDVEKSVGKLIELGFRNVLTSGGEDAAMKGRDVLKTLVERYSHRINILVGGGVRSGNIRELKDFTGAWNFHSSAIPSYETYANEDEIMRLKAEIS</sequence>
<gene>
    <name evidence="2" type="primary">cutC</name>
    <name evidence="3" type="ORF">SAMN05443429_101270</name>
</gene>
<dbReference type="GO" id="GO:0005737">
    <property type="term" value="C:cytoplasm"/>
    <property type="evidence" value="ECO:0007669"/>
    <property type="project" value="UniProtKB-SubCell"/>
</dbReference>
<dbReference type="SUPFAM" id="SSF110395">
    <property type="entry name" value="CutC-like"/>
    <property type="match status" value="1"/>
</dbReference>
<dbReference type="InterPro" id="IPR036822">
    <property type="entry name" value="CutC-like_dom_sf"/>
</dbReference>